<protein>
    <submittedName>
        <fullName evidence="2">Retrotransposon protein, putative, Ty1-copia subclass</fullName>
    </submittedName>
</protein>
<accession>A0A699KRI1</accession>
<feature type="domain" description="Retroviral polymerase SH3-like" evidence="1">
    <location>
        <begin position="20"/>
        <end position="74"/>
    </location>
</feature>
<comment type="caution">
    <text evidence="2">The sequence shown here is derived from an EMBL/GenBank/DDBJ whole genome shotgun (WGS) entry which is preliminary data.</text>
</comment>
<organism evidence="2">
    <name type="scientific">Tanacetum cinerariifolium</name>
    <name type="common">Dalmatian daisy</name>
    <name type="synonym">Chrysanthemum cinerariifolium</name>
    <dbReference type="NCBI Taxonomy" id="118510"/>
    <lineage>
        <taxon>Eukaryota</taxon>
        <taxon>Viridiplantae</taxon>
        <taxon>Streptophyta</taxon>
        <taxon>Embryophyta</taxon>
        <taxon>Tracheophyta</taxon>
        <taxon>Spermatophyta</taxon>
        <taxon>Magnoliopsida</taxon>
        <taxon>eudicotyledons</taxon>
        <taxon>Gunneridae</taxon>
        <taxon>Pentapetalae</taxon>
        <taxon>asterids</taxon>
        <taxon>campanulids</taxon>
        <taxon>Asterales</taxon>
        <taxon>Asteraceae</taxon>
        <taxon>Asteroideae</taxon>
        <taxon>Anthemideae</taxon>
        <taxon>Anthemidinae</taxon>
        <taxon>Tanacetum</taxon>
    </lineage>
</organism>
<dbReference type="EMBL" id="BKCJ010547092">
    <property type="protein sequence ID" value="GFB07722.1"/>
    <property type="molecule type" value="Genomic_DNA"/>
</dbReference>
<reference evidence="2" key="1">
    <citation type="journal article" date="2019" name="Sci. Rep.">
        <title>Draft genome of Tanacetum cinerariifolium, the natural source of mosquito coil.</title>
        <authorList>
            <person name="Yamashiro T."/>
            <person name="Shiraishi A."/>
            <person name="Satake H."/>
            <person name="Nakayama K."/>
        </authorList>
    </citation>
    <scope>NUCLEOTIDE SEQUENCE</scope>
</reference>
<feature type="non-terminal residue" evidence="2">
    <location>
        <position position="1"/>
    </location>
</feature>
<gene>
    <name evidence="2" type="ORF">Tci_679693</name>
</gene>
<proteinExistence type="predicted"/>
<evidence type="ECO:0000313" key="2">
    <source>
        <dbReference type="EMBL" id="GFB07722.1"/>
    </source>
</evidence>
<name>A0A699KRI1_TANCI</name>
<sequence length="127" mass="15081">PYREGFEAFAWQIPIMGCEALMKHDTPDKLDPRSIKYIFVGYPKETMGYYFYYPLEIKIFIARNAEFLKNNFMEQEEYGLGDLDELPNYKAALSNHEFDIWLEAMNMKMQSMKDNQFWVLVELPPNG</sequence>
<dbReference type="AlphaFoldDB" id="A0A699KRI1"/>
<evidence type="ECO:0000259" key="1">
    <source>
        <dbReference type="Pfam" id="PF25597"/>
    </source>
</evidence>
<dbReference type="Pfam" id="PF25597">
    <property type="entry name" value="SH3_retrovirus"/>
    <property type="match status" value="1"/>
</dbReference>
<dbReference type="InterPro" id="IPR057670">
    <property type="entry name" value="SH3_retrovirus"/>
</dbReference>